<evidence type="ECO:0000313" key="2">
    <source>
        <dbReference type="Proteomes" id="UP000443153"/>
    </source>
</evidence>
<reference evidence="1 2" key="1">
    <citation type="submission" date="2019-11" db="EMBL/GenBank/DDBJ databases">
        <title>Maribacter lutea sp. nov., a marine bacterium isolated from intertidal sand.</title>
        <authorList>
            <person name="Liu A."/>
        </authorList>
    </citation>
    <scope>NUCLEOTIDE SEQUENCE [LARGE SCALE GENOMIC DNA]</scope>
    <source>
        <strain evidence="1 2">RZ05</strain>
    </source>
</reference>
<name>A0A6I2MVX6_9FLAO</name>
<accession>A0A6I2MVX6</accession>
<dbReference type="Proteomes" id="UP000443153">
    <property type="component" value="Unassembled WGS sequence"/>
</dbReference>
<dbReference type="OrthoDB" id="5503776at2"/>
<proteinExistence type="predicted"/>
<dbReference type="EMBL" id="WKJH01000030">
    <property type="protein sequence ID" value="MRX65956.1"/>
    <property type="molecule type" value="Genomic_DNA"/>
</dbReference>
<dbReference type="RefSeq" id="WP_154369305.1">
    <property type="nucleotide sequence ID" value="NZ_WKJH01000030.1"/>
</dbReference>
<protein>
    <submittedName>
        <fullName evidence="1">Uncharacterized protein</fullName>
    </submittedName>
</protein>
<comment type="caution">
    <text evidence="1">The sequence shown here is derived from an EMBL/GenBank/DDBJ whole genome shotgun (WGS) entry which is preliminary data.</text>
</comment>
<gene>
    <name evidence="1" type="ORF">GJ691_17530</name>
</gene>
<organism evidence="1 2">
    <name type="scientific">Maribacter luteus</name>
    <dbReference type="NCBI Taxonomy" id="2594478"/>
    <lineage>
        <taxon>Bacteria</taxon>
        <taxon>Pseudomonadati</taxon>
        <taxon>Bacteroidota</taxon>
        <taxon>Flavobacteriia</taxon>
        <taxon>Flavobacteriales</taxon>
        <taxon>Flavobacteriaceae</taxon>
        <taxon>Maribacter</taxon>
    </lineage>
</organism>
<sequence>MKRFGTDFLEMIKGFDLEVLEKSRYSIYALSKELKFIYFNPAWYHFAIENDIDQTAFNNITLGSSFSKSIKGIWLKFYFRKKYKQVIKTGKTWHYQYDCSSADTYRYYLQTVYPLNNKSGVLIINTEMFNLQNTKMNLETFKSIKKRYVQPNDLIIICPNCKHTKRADKTGTWDWVPDWASNSPVNTSLEICPTCRHLFKD</sequence>
<keyword evidence="2" id="KW-1185">Reference proteome</keyword>
<dbReference type="AlphaFoldDB" id="A0A6I2MVX6"/>
<evidence type="ECO:0000313" key="1">
    <source>
        <dbReference type="EMBL" id="MRX65956.1"/>
    </source>
</evidence>